<dbReference type="AlphaFoldDB" id="A0AAJ6NTS0"/>
<accession>A0AAJ6NTS0</accession>
<proteinExistence type="predicted"/>
<dbReference type="EMBL" id="CP124543">
    <property type="protein sequence ID" value="WGV26334.1"/>
    <property type="molecule type" value="Genomic_DNA"/>
</dbReference>
<organism evidence="1 2">
    <name type="scientific">Halotia branconii CENA392</name>
    <dbReference type="NCBI Taxonomy" id="1539056"/>
    <lineage>
        <taxon>Bacteria</taxon>
        <taxon>Bacillati</taxon>
        <taxon>Cyanobacteriota</taxon>
        <taxon>Cyanophyceae</taxon>
        <taxon>Nostocales</taxon>
        <taxon>Nodulariaceae</taxon>
        <taxon>Halotia</taxon>
    </lineage>
</organism>
<dbReference type="InterPro" id="IPR017574">
    <property type="entry name" value="CRISPR-assoc_prot_Cas7/Csc2"/>
</dbReference>
<reference evidence="1 2" key="1">
    <citation type="journal article" date="2023" name="Limnol Oceanogr Lett">
        <title>Environmental adaptations by the intertidal Antarctic cyanobacterium Halotia branconii CENA392 as revealed using long-read genome sequencing.</title>
        <authorList>
            <person name="Dextro R.B."/>
            <person name="Delbaje E."/>
            <person name="Freitas P.N.N."/>
            <person name="Geraldes V."/>
            <person name="Pinto E."/>
            <person name="Long P.F."/>
            <person name="Fiore M.F."/>
        </authorList>
    </citation>
    <scope>NUCLEOTIDE SEQUENCE [LARGE SCALE GENOMIC DNA]</scope>
    <source>
        <strain evidence="1 2">CENA392</strain>
    </source>
</reference>
<dbReference type="NCBIfam" id="TIGR03157">
    <property type="entry name" value="cas_Csc2"/>
    <property type="match status" value="1"/>
</dbReference>
<dbReference type="KEGG" id="hbq:QI031_02125"/>
<sequence>MVQPCKLRFGIAITFTLKITFPTVETLRDPTYEGFIYVLGNLLRTKRYGAQESRTGTMRNYIAGIAFCDGEIFSNLHYTQALYDALNGDIDTPISDVLQHVETVANNLLNDEPVRKTKLIFGSQLDELVDEVSALYQDETRLQETITALYGQTQAYAASFGALKKKK</sequence>
<gene>
    <name evidence="1" type="primary">cas7d</name>
    <name evidence="1" type="ORF">QI031_02125</name>
</gene>
<protein>
    <submittedName>
        <fullName evidence="1">Type I-D CRISPR-associated protein Cas7/Csc2</fullName>
    </submittedName>
</protein>
<dbReference type="Proteomes" id="UP001223520">
    <property type="component" value="Chromosome"/>
</dbReference>
<evidence type="ECO:0000313" key="1">
    <source>
        <dbReference type="EMBL" id="WGV26334.1"/>
    </source>
</evidence>
<evidence type="ECO:0000313" key="2">
    <source>
        <dbReference type="Proteomes" id="UP001223520"/>
    </source>
</evidence>
<keyword evidence="2" id="KW-1185">Reference proteome</keyword>
<dbReference type="Pfam" id="PF18320">
    <property type="entry name" value="Csc2"/>
    <property type="match status" value="1"/>
</dbReference>
<dbReference type="RefSeq" id="WP_281483588.1">
    <property type="nucleotide sequence ID" value="NZ_CP124543.1"/>
</dbReference>
<name>A0AAJ6NTS0_9CYAN</name>